<proteinExistence type="predicted"/>
<dbReference type="InterPro" id="IPR015300">
    <property type="entry name" value="DNA-bd_pseudobarrel_sf"/>
</dbReference>
<dbReference type="AlphaFoldDB" id="A0A0D9UYM2"/>
<comment type="subcellular location">
    <subcellularLocation>
        <location evidence="1">Nucleus</location>
    </subcellularLocation>
</comment>
<name>A0A0D9UYM2_9ORYZ</name>
<evidence type="ECO:0000256" key="1">
    <source>
        <dbReference type="ARBA" id="ARBA00004123"/>
    </source>
</evidence>
<dbReference type="STRING" id="77586.A0A0D9UYM2"/>
<dbReference type="InterPro" id="IPR044837">
    <property type="entry name" value="REM16-like"/>
</dbReference>
<dbReference type="Gramene" id="LPERR01G07860.1">
    <property type="protein sequence ID" value="LPERR01G07860.1"/>
    <property type="gene ID" value="LPERR01G07860"/>
</dbReference>
<evidence type="ECO:0000256" key="6">
    <source>
        <dbReference type="SAM" id="Coils"/>
    </source>
</evidence>
<dbReference type="Gene3D" id="2.40.330.10">
    <property type="entry name" value="DNA-binding pseudobarrel domain"/>
    <property type="match status" value="1"/>
</dbReference>
<evidence type="ECO:0000256" key="2">
    <source>
        <dbReference type="ARBA" id="ARBA00023015"/>
    </source>
</evidence>
<keyword evidence="6" id="KW-0175">Coiled coil</keyword>
<evidence type="ECO:0000256" key="7">
    <source>
        <dbReference type="SAM" id="MobiDB-lite"/>
    </source>
</evidence>
<dbReference type="CDD" id="cd10017">
    <property type="entry name" value="B3_DNA"/>
    <property type="match status" value="1"/>
</dbReference>
<feature type="region of interest" description="Disordered" evidence="7">
    <location>
        <begin position="273"/>
        <end position="300"/>
    </location>
</feature>
<evidence type="ECO:0000313" key="9">
    <source>
        <dbReference type="EnsemblPlants" id="LPERR01G07860.1"/>
    </source>
</evidence>
<keyword evidence="10" id="KW-1185">Reference proteome</keyword>
<organism evidence="9 10">
    <name type="scientific">Leersia perrieri</name>
    <dbReference type="NCBI Taxonomy" id="77586"/>
    <lineage>
        <taxon>Eukaryota</taxon>
        <taxon>Viridiplantae</taxon>
        <taxon>Streptophyta</taxon>
        <taxon>Embryophyta</taxon>
        <taxon>Tracheophyta</taxon>
        <taxon>Spermatophyta</taxon>
        <taxon>Magnoliopsida</taxon>
        <taxon>Liliopsida</taxon>
        <taxon>Poales</taxon>
        <taxon>Poaceae</taxon>
        <taxon>BOP clade</taxon>
        <taxon>Oryzoideae</taxon>
        <taxon>Oryzeae</taxon>
        <taxon>Oryzinae</taxon>
        <taxon>Leersia</taxon>
    </lineage>
</organism>
<evidence type="ECO:0000313" key="10">
    <source>
        <dbReference type="Proteomes" id="UP000032180"/>
    </source>
</evidence>
<dbReference type="EnsemblPlants" id="LPERR01G07860.1">
    <property type="protein sequence ID" value="LPERR01G07860.1"/>
    <property type="gene ID" value="LPERR01G07860"/>
</dbReference>
<dbReference type="PANTHER" id="PTHR31391">
    <property type="entry name" value="B3 DOMAIN-CONTAINING PROTEIN OS11G0197600-RELATED"/>
    <property type="match status" value="1"/>
</dbReference>
<keyword evidence="4" id="KW-0804">Transcription</keyword>
<keyword evidence="2" id="KW-0805">Transcription regulation</keyword>
<sequence length="502" mass="55896">MSDLWRERWPLRFGVSGCANFGGADGKKRGRPPGSQTIGKSKMDQKTALVYQRLALLDSSSSSSSSDKDDDFEPGAEAIDYDDMDDVVVVEAAPIKMLRPNQVDGEQRTVPAIPQTCYTQSTDLWNGLTNTIKVPVKGQNKCVSAQGCCGSAMERAKELQTKLPAEQPSFVKKMLQSHVVRGFWLGLPADFCNKHLPKVDTVIVLEDENGNSYDTTYLGGKQGLSARWRGFALDHDIKVGDVVVYIVREKNLTTTDGVLGLMSLDACKKQKISKEERSDNAKSGEHPKTTTNSSKGDHNYTQNLVKEGIDGIRFSDSEIIFDDVTSLSNFNIIVDGLVIDCKFLDHQRMMYYELCCSQKSFLHNNLLKHLNFKLVVGVIMETINIAEGIRACKSDTSSHEDFLVWKKTLQSFELLGMKVAFLLKRVDDLLGLPAQPRDSSECAKYKEIKLARSRAGVKMKALESKLSSLTDELKKMDAEMEEMESSVRKHDVALKKIATAPW</sequence>
<dbReference type="GO" id="GO:0005634">
    <property type="term" value="C:nucleus"/>
    <property type="evidence" value="ECO:0007669"/>
    <property type="project" value="UniProtKB-SubCell"/>
</dbReference>
<protein>
    <recommendedName>
        <fullName evidence="8">TF-B3 domain-containing protein</fullName>
    </recommendedName>
</protein>
<dbReference type="SUPFAM" id="SSF101936">
    <property type="entry name" value="DNA-binding pseudobarrel domain"/>
    <property type="match status" value="1"/>
</dbReference>
<feature type="region of interest" description="Disordered" evidence="7">
    <location>
        <begin position="22"/>
        <end position="45"/>
    </location>
</feature>
<evidence type="ECO:0000259" key="8">
    <source>
        <dbReference type="PROSITE" id="PS50863"/>
    </source>
</evidence>
<dbReference type="GO" id="GO:0003677">
    <property type="term" value="F:DNA binding"/>
    <property type="evidence" value="ECO:0007669"/>
    <property type="project" value="UniProtKB-KW"/>
</dbReference>
<dbReference type="PROSITE" id="PS50863">
    <property type="entry name" value="B3"/>
    <property type="match status" value="1"/>
</dbReference>
<evidence type="ECO:0000256" key="4">
    <source>
        <dbReference type="ARBA" id="ARBA00023163"/>
    </source>
</evidence>
<dbReference type="SMART" id="SM01019">
    <property type="entry name" value="B3"/>
    <property type="match status" value="1"/>
</dbReference>
<evidence type="ECO:0000256" key="3">
    <source>
        <dbReference type="ARBA" id="ARBA00023125"/>
    </source>
</evidence>
<dbReference type="Pfam" id="PF02362">
    <property type="entry name" value="B3"/>
    <property type="match status" value="1"/>
</dbReference>
<keyword evidence="3" id="KW-0238">DNA-binding</keyword>
<feature type="domain" description="TF-B3" evidence="8">
    <location>
        <begin position="170"/>
        <end position="267"/>
    </location>
</feature>
<dbReference type="PANTHER" id="PTHR31391:SF101">
    <property type="entry name" value="B3 DOMAIN-CONTAINING PROTEIN OS01G0234100"/>
    <property type="match status" value="1"/>
</dbReference>
<accession>A0A0D9UYM2</accession>
<reference evidence="9 10" key="1">
    <citation type="submission" date="2012-08" db="EMBL/GenBank/DDBJ databases">
        <title>Oryza genome evolution.</title>
        <authorList>
            <person name="Wing R.A."/>
        </authorList>
    </citation>
    <scope>NUCLEOTIDE SEQUENCE</scope>
</reference>
<dbReference type="InterPro" id="IPR003340">
    <property type="entry name" value="B3_DNA-bd"/>
</dbReference>
<feature type="coiled-coil region" evidence="6">
    <location>
        <begin position="459"/>
        <end position="486"/>
    </location>
</feature>
<evidence type="ECO:0000256" key="5">
    <source>
        <dbReference type="ARBA" id="ARBA00023242"/>
    </source>
</evidence>
<dbReference type="Proteomes" id="UP000032180">
    <property type="component" value="Chromosome 1"/>
</dbReference>
<dbReference type="eggNOG" id="ENOG502QQS4">
    <property type="taxonomic scope" value="Eukaryota"/>
</dbReference>
<keyword evidence="5" id="KW-0539">Nucleus</keyword>
<reference evidence="9" key="3">
    <citation type="submission" date="2015-04" db="UniProtKB">
        <authorList>
            <consortium name="EnsemblPlants"/>
        </authorList>
    </citation>
    <scope>IDENTIFICATION</scope>
</reference>
<feature type="compositionally biased region" description="Polar residues" evidence="7">
    <location>
        <begin position="289"/>
        <end position="300"/>
    </location>
</feature>
<reference evidence="10" key="2">
    <citation type="submission" date="2013-12" db="EMBL/GenBank/DDBJ databases">
        <authorList>
            <person name="Yu Y."/>
            <person name="Lee S."/>
            <person name="de Baynast K."/>
            <person name="Wissotski M."/>
            <person name="Liu L."/>
            <person name="Talag J."/>
            <person name="Goicoechea J."/>
            <person name="Angelova A."/>
            <person name="Jetty R."/>
            <person name="Kudrna D."/>
            <person name="Golser W."/>
            <person name="Rivera L."/>
            <person name="Zhang J."/>
            <person name="Wing R."/>
        </authorList>
    </citation>
    <scope>NUCLEOTIDE SEQUENCE</scope>
</reference>
<feature type="compositionally biased region" description="Basic and acidic residues" evidence="7">
    <location>
        <begin position="273"/>
        <end position="288"/>
    </location>
</feature>